<dbReference type="Proteomes" id="UP000180254">
    <property type="component" value="Unassembled WGS sequence"/>
</dbReference>
<dbReference type="EMBL" id="MKIE01000003">
    <property type="protein sequence ID" value="OHW62364.1"/>
    <property type="molecule type" value="Genomic_DNA"/>
</dbReference>
<evidence type="ECO:0000313" key="1">
    <source>
        <dbReference type="EMBL" id="OHW62364.1"/>
    </source>
</evidence>
<evidence type="ECO:0000313" key="2">
    <source>
        <dbReference type="Proteomes" id="UP000180254"/>
    </source>
</evidence>
<dbReference type="Pfam" id="PF12672">
    <property type="entry name" value="DUF3793"/>
    <property type="match status" value="1"/>
</dbReference>
<sequence>MRSITEEFFKNISRLERGEYMDCFLTYMTSPVIMKLKPSMTISVQSSEIKLFREWAEKLDNQDIKHVEIKSGYEKTVVFIYSEETLTFQLESVENKKILGSLGYTSESSLEEKLERLKLRMTMDEFPHEIGVFLGIPARDVVGFIKGEECIHCGYWKVYGNLSEAKKTFGLYDLSKNIVMESILGGKNLDDTLSIMRSFRGKECSLQ</sequence>
<keyword evidence="2" id="KW-1185">Reference proteome</keyword>
<comment type="caution">
    <text evidence="1">The sequence shown here is derived from an EMBL/GenBank/DDBJ whole genome shotgun (WGS) entry which is preliminary data.</text>
</comment>
<dbReference type="AlphaFoldDB" id="A0A1S1V786"/>
<dbReference type="InterPro" id="IPR024523">
    <property type="entry name" value="DUF3793"/>
</dbReference>
<dbReference type="RefSeq" id="WP_071062168.1">
    <property type="nucleotide sequence ID" value="NZ_MKIE01000003.1"/>
</dbReference>
<evidence type="ECO:0008006" key="3">
    <source>
        <dbReference type="Google" id="ProtNLM"/>
    </source>
</evidence>
<name>A0A1S1V786_9FIRM</name>
<protein>
    <recommendedName>
        <fullName evidence="3">DUF3793 family protein</fullName>
    </recommendedName>
</protein>
<organism evidence="1 2">
    <name type="scientific">Andreesenia angusta</name>
    <dbReference type="NCBI Taxonomy" id="39480"/>
    <lineage>
        <taxon>Bacteria</taxon>
        <taxon>Bacillati</taxon>
        <taxon>Bacillota</taxon>
        <taxon>Tissierellia</taxon>
        <taxon>Tissierellales</taxon>
        <taxon>Gottschalkiaceae</taxon>
        <taxon>Andreesenia</taxon>
    </lineage>
</organism>
<accession>A0A1S1V786</accession>
<dbReference type="OrthoDB" id="5393676at2"/>
<gene>
    <name evidence="1" type="ORF">EUAN_09270</name>
</gene>
<dbReference type="STRING" id="39480.EUAN_09270"/>
<proteinExistence type="predicted"/>
<reference evidence="1 2" key="1">
    <citation type="submission" date="2016-09" db="EMBL/GenBank/DDBJ databases">
        <title>Genome sequence of Eubacterium angustum.</title>
        <authorList>
            <person name="Poehlein A."/>
            <person name="Daniel R."/>
        </authorList>
    </citation>
    <scope>NUCLEOTIDE SEQUENCE [LARGE SCALE GENOMIC DNA]</scope>
    <source>
        <strain evidence="1 2">DSM 1989</strain>
    </source>
</reference>